<dbReference type="SUPFAM" id="SSF159664">
    <property type="entry name" value="CobE/GbiG C-terminal domain-like"/>
    <property type="match status" value="1"/>
</dbReference>
<organism evidence="2 3">
    <name type="scientific">Chelatococcus albus</name>
    <dbReference type="NCBI Taxonomy" id="3047466"/>
    <lineage>
        <taxon>Bacteria</taxon>
        <taxon>Pseudomonadati</taxon>
        <taxon>Pseudomonadota</taxon>
        <taxon>Alphaproteobacteria</taxon>
        <taxon>Hyphomicrobiales</taxon>
        <taxon>Chelatococcaceae</taxon>
        <taxon>Chelatococcus</taxon>
    </lineage>
</organism>
<dbReference type="Proteomes" id="UP001321492">
    <property type="component" value="Unassembled WGS sequence"/>
</dbReference>
<name>A0ABT7AHH7_9HYPH</name>
<dbReference type="PANTHER" id="PTHR37477">
    <property type="entry name" value="COBALT-PRECORRIN-5A HYDROLASE"/>
    <property type="match status" value="1"/>
</dbReference>
<dbReference type="PANTHER" id="PTHR37477:SF1">
    <property type="entry name" value="COBALT-PRECORRIN-5A HYDROLASE"/>
    <property type="match status" value="1"/>
</dbReference>
<accession>A0ABT7AHH7</accession>
<dbReference type="InterPro" id="IPR052553">
    <property type="entry name" value="CbiG_hydrolase"/>
</dbReference>
<evidence type="ECO:0000259" key="1">
    <source>
        <dbReference type="Pfam" id="PF01890"/>
    </source>
</evidence>
<reference evidence="2 3" key="1">
    <citation type="submission" date="2023-05" db="EMBL/GenBank/DDBJ databases">
        <title>Chelatococcus sp. nov., a moderately thermophilic bacterium isolated from hot spring microbial mat.</title>
        <authorList>
            <person name="Hu C.-J."/>
            <person name="Li W.-J."/>
        </authorList>
    </citation>
    <scope>NUCLEOTIDE SEQUENCE [LARGE SCALE GENOMIC DNA]</scope>
    <source>
        <strain evidence="2 3">SYSU G07232</strain>
    </source>
</reference>
<dbReference type="InterPro" id="IPR036518">
    <property type="entry name" value="CobE/GbiG_C_sf"/>
</dbReference>
<sequence length="127" mass="12169">MIVAGFGFRKDATAADLAAVLAMALGRASLTQAEVGALAVPEAKAGKGAAGALAADLGCPVLAVPTAAMQAAAHGCLTRSARSEAAYGVPSVAEAVALAAAGPGARLIRPRVATAKATCAFAQGDGP</sequence>
<dbReference type="EMBL" id="JASJEV010000006">
    <property type="protein sequence ID" value="MDJ1158841.1"/>
    <property type="molecule type" value="Genomic_DNA"/>
</dbReference>
<gene>
    <name evidence="2" type="ORF">QNA08_11410</name>
</gene>
<comment type="caution">
    <text evidence="2">The sequence shown here is derived from an EMBL/GenBank/DDBJ whole genome shotgun (WGS) entry which is preliminary data.</text>
</comment>
<protein>
    <submittedName>
        <fullName evidence="2">Cobalamin biosynthesis protein</fullName>
    </submittedName>
</protein>
<proteinExistence type="predicted"/>
<keyword evidence="3" id="KW-1185">Reference proteome</keyword>
<feature type="domain" description="CobE/GbiG C-terminal" evidence="1">
    <location>
        <begin position="2"/>
        <end position="122"/>
    </location>
</feature>
<dbReference type="InterPro" id="IPR002750">
    <property type="entry name" value="CobE/GbiG_C"/>
</dbReference>
<evidence type="ECO:0000313" key="3">
    <source>
        <dbReference type="Proteomes" id="UP001321492"/>
    </source>
</evidence>
<evidence type="ECO:0000313" key="2">
    <source>
        <dbReference type="EMBL" id="MDJ1158841.1"/>
    </source>
</evidence>
<dbReference type="Gene3D" id="3.30.420.180">
    <property type="entry name" value="CobE/GbiG C-terminal domain"/>
    <property type="match status" value="1"/>
</dbReference>
<dbReference type="Pfam" id="PF01890">
    <property type="entry name" value="CbiG_C"/>
    <property type="match status" value="1"/>
</dbReference>